<dbReference type="NCBIfam" id="TIGR02867">
    <property type="entry name" value="spore_II_P"/>
    <property type="match status" value="1"/>
</dbReference>
<proteinExistence type="predicted"/>
<dbReference type="Proteomes" id="UP001465426">
    <property type="component" value="Unassembled WGS sequence"/>
</dbReference>
<dbReference type="RefSeq" id="WP_269320391.1">
    <property type="nucleotide sequence ID" value="NZ_JBBMFN010000041.1"/>
</dbReference>
<sequence>MQTFLGRELPGFSSYHTEIAVAGNGTNLTNIPVESAPPLEVLLKEIEESEKKPVSEPNPNNKQEFPTTPGENGVFVYHSHSWEAFIPFLSGVNNPDEAVSINEDKNIIAVGKRLQEELIKRGIGTSQSKANVTEELKKKNWNYNHSYDLSRGLVQEALATEKSINYLIDIHRDSQPKEITTTMINGKPFARLFFVVGKENKNYEENLHLAKELHQKLEEKYPGISRGVFVKGKDEGNGVYNQDLTNKSMLLEFGGVENNMEELNRSIEAFAEVFGEYYWKAEEVSGNPA</sequence>
<feature type="compositionally biased region" description="Polar residues" evidence="1">
    <location>
        <begin position="57"/>
        <end position="70"/>
    </location>
</feature>
<feature type="region of interest" description="Disordered" evidence="1">
    <location>
        <begin position="48"/>
        <end position="70"/>
    </location>
</feature>
<accession>A0ABV1F133</accession>
<dbReference type="SUPFAM" id="SSF53187">
    <property type="entry name" value="Zn-dependent exopeptidases"/>
    <property type="match status" value="1"/>
</dbReference>
<evidence type="ECO:0000313" key="3">
    <source>
        <dbReference type="Proteomes" id="UP001465426"/>
    </source>
</evidence>
<name>A0ABV1F133_9BACI</name>
<keyword evidence="3" id="KW-1185">Reference proteome</keyword>
<organism evidence="2 3">
    <name type="scientific">Niallia hominis</name>
    <dbReference type="NCBI Taxonomy" id="3133173"/>
    <lineage>
        <taxon>Bacteria</taxon>
        <taxon>Bacillati</taxon>
        <taxon>Bacillota</taxon>
        <taxon>Bacilli</taxon>
        <taxon>Bacillales</taxon>
        <taxon>Bacillaceae</taxon>
        <taxon>Niallia</taxon>
    </lineage>
</organism>
<dbReference type="InterPro" id="IPR010897">
    <property type="entry name" value="Spore_II_P"/>
</dbReference>
<dbReference type="Gene3D" id="3.40.630.40">
    <property type="entry name" value="Zn-dependent exopeptidases"/>
    <property type="match status" value="1"/>
</dbReference>
<dbReference type="EMBL" id="JBBMFN010000041">
    <property type="protein sequence ID" value="MEQ2467077.1"/>
    <property type="molecule type" value="Genomic_DNA"/>
</dbReference>
<reference evidence="2 3" key="1">
    <citation type="submission" date="2024-03" db="EMBL/GenBank/DDBJ databases">
        <title>Human intestinal bacterial collection.</title>
        <authorList>
            <person name="Pauvert C."/>
            <person name="Hitch T.C.A."/>
            <person name="Clavel T."/>
        </authorList>
    </citation>
    <scope>NUCLEOTIDE SEQUENCE [LARGE SCALE GENOMIC DNA]</scope>
    <source>
        <strain evidence="2 3">CLA-SR-H024</strain>
    </source>
</reference>
<evidence type="ECO:0000313" key="2">
    <source>
        <dbReference type="EMBL" id="MEQ2467077.1"/>
    </source>
</evidence>
<evidence type="ECO:0000256" key="1">
    <source>
        <dbReference type="SAM" id="MobiDB-lite"/>
    </source>
</evidence>
<gene>
    <name evidence="2" type="ORF">WMO63_15585</name>
</gene>
<comment type="caution">
    <text evidence="2">The sequence shown here is derived from an EMBL/GenBank/DDBJ whole genome shotgun (WGS) entry which is preliminary data.</text>
</comment>
<protein>
    <submittedName>
        <fullName evidence="2">Stage II sporulation protein P</fullName>
    </submittedName>
</protein>
<dbReference type="Pfam" id="PF07454">
    <property type="entry name" value="SpoIIP"/>
    <property type="match status" value="1"/>
</dbReference>